<proteinExistence type="predicted"/>
<reference evidence="2" key="3">
    <citation type="submission" date="2015-06" db="UniProtKB">
        <authorList>
            <consortium name="EnsemblPlants"/>
        </authorList>
    </citation>
    <scope>IDENTIFICATION</scope>
    <source>
        <strain evidence="2">cv. Jemalong A17</strain>
    </source>
</reference>
<accession>A0A072TEG5</accession>
<sequence length="108" mass="11648">MERLNLLDSSMAVMESIGIGIPHLVAPEPNVVVSPALILTESVGIIVANLGAIEQEVCATLDQQKRAYFAALVQTLSDAPLSNVTVSREFSSLFYVSEVQEEHVPCHV</sequence>
<dbReference type="HOGENOM" id="CLU_2200916_0_0_1"/>
<evidence type="ECO:0000313" key="3">
    <source>
        <dbReference type="Proteomes" id="UP000002051"/>
    </source>
</evidence>
<dbReference type="EnsemblPlants" id="KEH15929">
    <property type="protein sequence ID" value="KEH15929"/>
    <property type="gene ID" value="MTR_0432s0040"/>
</dbReference>
<protein>
    <submittedName>
        <fullName evidence="1 2">Uncharacterized protein</fullName>
    </submittedName>
</protein>
<organism evidence="1 3">
    <name type="scientific">Medicago truncatula</name>
    <name type="common">Barrel medic</name>
    <name type="synonym">Medicago tribuloides</name>
    <dbReference type="NCBI Taxonomy" id="3880"/>
    <lineage>
        <taxon>Eukaryota</taxon>
        <taxon>Viridiplantae</taxon>
        <taxon>Streptophyta</taxon>
        <taxon>Embryophyta</taxon>
        <taxon>Tracheophyta</taxon>
        <taxon>Spermatophyta</taxon>
        <taxon>Magnoliopsida</taxon>
        <taxon>eudicotyledons</taxon>
        <taxon>Gunneridae</taxon>
        <taxon>Pentapetalae</taxon>
        <taxon>rosids</taxon>
        <taxon>fabids</taxon>
        <taxon>Fabales</taxon>
        <taxon>Fabaceae</taxon>
        <taxon>Papilionoideae</taxon>
        <taxon>50 kb inversion clade</taxon>
        <taxon>NPAAA clade</taxon>
        <taxon>Hologalegina</taxon>
        <taxon>IRL clade</taxon>
        <taxon>Trifolieae</taxon>
        <taxon>Medicago</taxon>
    </lineage>
</organism>
<dbReference type="Proteomes" id="UP000002051">
    <property type="component" value="Unassembled WGS sequence"/>
</dbReference>
<keyword evidence="3" id="KW-1185">Reference proteome</keyword>
<reference evidence="1 3" key="1">
    <citation type="journal article" date="2011" name="Nature">
        <title>The Medicago genome provides insight into the evolution of rhizobial symbioses.</title>
        <authorList>
            <person name="Young N.D."/>
            <person name="Debelle F."/>
            <person name="Oldroyd G.E."/>
            <person name="Geurts R."/>
            <person name="Cannon S.B."/>
            <person name="Udvardi M.K."/>
            <person name="Benedito V.A."/>
            <person name="Mayer K.F."/>
            <person name="Gouzy J."/>
            <person name="Schoof H."/>
            <person name="Van de Peer Y."/>
            <person name="Proost S."/>
            <person name="Cook D.R."/>
            <person name="Meyers B.C."/>
            <person name="Spannagl M."/>
            <person name="Cheung F."/>
            <person name="De Mita S."/>
            <person name="Krishnakumar V."/>
            <person name="Gundlach H."/>
            <person name="Zhou S."/>
            <person name="Mudge J."/>
            <person name="Bharti A.K."/>
            <person name="Murray J.D."/>
            <person name="Naoumkina M.A."/>
            <person name="Rosen B."/>
            <person name="Silverstein K.A."/>
            <person name="Tang H."/>
            <person name="Rombauts S."/>
            <person name="Zhao P.X."/>
            <person name="Zhou P."/>
            <person name="Barbe V."/>
            <person name="Bardou P."/>
            <person name="Bechner M."/>
            <person name="Bellec A."/>
            <person name="Berger A."/>
            <person name="Berges H."/>
            <person name="Bidwell S."/>
            <person name="Bisseling T."/>
            <person name="Choisne N."/>
            <person name="Couloux A."/>
            <person name="Denny R."/>
            <person name="Deshpande S."/>
            <person name="Dai X."/>
            <person name="Doyle J.J."/>
            <person name="Dudez A.M."/>
            <person name="Farmer A.D."/>
            <person name="Fouteau S."/>
            <person name="Franken C."/>
            <person name="Gibelin C."/>
            <person name="Gish J."/>
            <person name="Goldstein S."/>
            <person name="Gonzalez A.J."/>
            <person name="Green P.J."/>
            <person name="Hallab A."/>
            <person name="Hartog M."/>
            <person name="Hua A."/>
            <person name="Humphray S.J."/>
            <person name="Jeong D.H."/>
            <person name="Jing Y."/>
            <person name="Jocker A."/>
            <person name="Kenton S.M."/>
            <person name="Kim D.J."/>
            <person name="Klee K."/>
            <person name="Lai H."/>
            <person name="Lang C."/>
            <person name="Lin S."/>
            <person name="Macmil S.L."/>
            <person name="Magdelenat G."/>
            <person name="Matthews L."/>
            <person name="McCorrison J."/>
            <person name="Monaghan E.L."/>
            <person name="Mun J.H."/>
            <person name="Najar F.Z."/>
            <person name="Nicholson C."/>
            <person name="Noirot C."/>
            <person name="O'Bleness M."/>
            <person name="Paule C.R."/>
            <person name="Poulain J."/>
            <person name="Prion F."/>
            <person name="Qin B."/>
            <person name="Qu C."/>
            <person name="Retzel E.F."/>
            <person name="Riddle C."/>
            <person name="Sallet E."/>
            <person name="Samain S."/>
            <person name="Samson N."/>
            <person name="Sanders I."/>
            <person name="Saurat O."/>
            <person name="Scarpelli C."/>
            <person name="Schiex T."/>
            <person name="Segurens B."/>
            <person name="Severin A.J."/>
            <person name="Sherrier D.J."/>
            <person name="Shi R."/>
            <person name="Sims S."/>
            <person name="Singer S.R."/>
            <person name="Sinharoy S."/>
            <person name="Sterck L."/>
            <person name="Viollet A."/>
            <person name="Wang B.B."/>
            <person name="Wang K."/>
            <person name="Wang M."/>
            <person name="Wang X."/>
            <person name="Warfsmann J."/>
            <person name="Weissenbach J."/>
            <person name="White D.D."/>
            <person name="White J.D."/>
            <person name="Wiley G.B."/>
            <person name="Wincker P."/>
            <person name="Xing Y."/>
            <person name="Yang L."/>
            <person name="Yao Z."/>
            <person name="Ying F."/>
            <person name="Zhai J."/>
            <person name="Zhou L."/>
            <person name="Zuber A."/>
            <person name="Denarie J."/>
            <person name="Dixon R.A."/>
            <person name="May G.D."/>
            <person name="Schwartz D.C."/>
            <person name="Rogers J."/>
            <person name="Quetier F."/>
            <person name="Town C.D."/>
            <person name="Roe B.A."/>
        </authorList>
    </citation>
    <scope>NUCLEOTIDE SEQUENCE [LARGE SCALE GENOMIC DNA]</scope>
    <source>
        <strain evidence="1">A17</strain>
        <strain evidence="2 3">cv. Jemalong A17</strain>
    </source>
</reference>
<evidence type="ECO:0000313" key="1">
    <source>
        <dbReference type="EMBL" id="KEH15929.1"/>
    </source>
</evidence>
<name>A0A072TEG5_MEDTR</name>
<gene>
    <name evidence="1" type="ORF">MTR_0432s0040</name>
</gene>
<dbReference type="EMBL" id="KL403157">
    <property type="protein sequence ID" value="KEH15929.1"/>
    <property type="molecule type" value="Genomic_DNA"/>
</dbReference>
<reference evidence="1 3" key="2">
    <citation type="journal article" date="2014" name="BMC Genomics">
        <title>An improved genome release (version Mt4.0) for the model legume Medicago truncatula.</title>
        <authorList>
            <person name="Tang H."/>
            <person name="Krishnakumar V."/>
            <person name="Bidwell S."/>
            <person name="Rosen B."/>
            <person name="Chan A."/>
            <person name="Zhou S."/>
            <person name="Gentzbittel L."/>
            <person name="Childs K.L."/>
            <person name="Yandell M."/>
            <person name="Gundlach H."/>
            <person name="Mayer K.F."/>
            <person name="Schwartz D.C."/>
            <person name="Town C.D."/>
        </authorList>
    </citation>
    <scope>GENOME REANNOTATION</scope>
    <source>
        <strain evidence="1">A17</strain>
        <strain evidence="2 3">cv. Jemalong A17</strain>
    </source>
</reference>
<evidence type="ECO:0000313" key="2">
    <source>
        <dbReference type="EnsemblPlants" id="KEH15929"/>
    </source>
</evidence>
<dbReference type="AlphaFoldDB" id="A0A072TEG5"/>